<dbReference type="PANTHER" id="PTHR44688">
    <property type="entry name" value="DNA-BINDING TRANSCRIPTIONAL ACTIVATOR DEVR_DOSR"/>
    <property type="match status" value="1"/>
</dbReference>
<dbReference type="Gene3D" id="1.10.10.10">
    <property type="entry name" value="Winged helix-like DNA-binding domain superfamily/Winged helix DNA-binding domain"/>
    <property type="match status" value="1"/>
</dbReference>
<dbReference type="SUPFAM" id="SSF46894">
    <property type="entry name" value="C-terminal effector domain of the bipartite response regulators"/>
    <property type="match status" value="1"/>
</dbReference>
<proteinExistence type="predicted"/>
<dbReference type="PANTHER" id="PTHR44688:SF16">
    <property type="entry name" value="DNA-BINDING TRANSCRIPTIONAL ACTIVATOR DEVR_DOSR"/>
    <property type="match status" value="1"/>
</dbReference>
<protein>
    <submittedName>
        <fullName evidence="7">Helix-turn-helix transcriptional regulator</fullName>
    </submittedName>
</protein>
<evidence type="ECO:0000256" key="1">
    <source>
        <dbReference type="ARBA" id="ARBA00023015"/>
    </source>
</evidence>
<evidence type="ECO:0000256" key="2">
    <source>
        <dbReference type="ARBA" id="ARBA00023125"/>
    </source>
</evidence>
<evidence type="ECO:0000259" key="6">
    <source>
        <dbReference type="PROSITE" id="PS50043"/>
    </source>
</evidence>
<keyword evidence="5" id="KW-0812">Transmembrane</keyword>
<dbReference type="PROSITE" id="PS50043">
    <property type="entry name" value="HTH_LUXR_2"/>
    <property type="match status" value="1"/>
</dbReference>
<dbReference type="SMART" id="SM00421">
    <property type="entry name" value="HTH_LUXR"/>
    <property type="match status" value="1"/>
</dbReference>
<feature type="compositionally biased region" description="Basic and acidic residues" evidence="4">
    <location>
        <begin position="123"/>
        <end position="136"/>
    </location>
</feature>
<dbReference type="InterPro" id="IPR016032">
    <property type="entry name" value="Sig_transdc_resp-reg_C-effctor"/>
</dbReference>
<accession>A0ABT5WMS8</accession>
<reference evidence="7 8" key="1">
    <citation type="submission" date="2023-03" db="EMBL/GenBank/DDBJ databases">
        <title>NovoSphingobium album sp. nov. isolated from polycyclic aromatic hydrocarbons- and heavy-metal polluted soil.</title>
        <authorList>
            <person name="Liu Z."/>
            <person name="Wang K."/>
        </authorList>
    </citation>
    <scope>NUCLEOTIDE SEQUENCE [LARGE SCALE GENOMIC DNA]</scope>
    <source>
        <strain evidence="7 8">H3SJ31-1</strain>
    </source>
</reference>
<gene>
    <name evidence="7" type="ORF">PYV00_06405</name>
</gene>
<dbReference type="EMBL" id="JARESE010000015">
    <property type="protein sequence ID" value="MDE8651351.1"/>
    <property type="molecule type" value="Genomic_DNA"/>
</dbReference>
<feature type="domain" description="HTH luxR-type" evidence="6">
    <location>
        <begin position="7"/>
        <end position="72"/>
    </location>
</feature>
<dbReference type="CDD" id="cd06170">
    <property type="entry name" value="LuxR_C_like"/>
    <property type="match status" value="1"/>
</dbReference>
<keyword evidence="1" id="KW-0805">Transcription regulation</keyword>
<comment type="caution">
    <text evidence="7">The sequence shown here is derived from an EMBL/GenBank/DDBJ whole genome shotgun (WGS) entry which is preliminary data.</text>
</comment>
<feature type="transmembrane region" description="Helical" evidence="5">
    <location>
        <begin position="156"/>
        <end position="177"/>
    </location>
</feature>
<keyword evidence="2" id="KW-0238">DNA-binding</keyword>
<dbReference type="InterPro" id="IPR036388">
    <property type="entry name" value="WH-like_DNA-bd_sf"/>
</dbReference>
<keyword evidence="5" id="KW-0472">Membrane</keyword>
<dbReference type="Proteomes" id="UP001216253">
    <property type="component" value="Unassembled WGS sequence"/>
</dbReference>
<organism evidence="7 8">
    <name type="scientific">Novosphingobium album</name>
    <name type="common">ex Liu et al. 2023</name>
    <dbReference type="NCBI Taxonomy" id="3031130"/>
    <lineage>
        <taxon>Bacteria</taxon>
        <taxon>Pseudomonadati</taxon>
        <taxon>Pseudomonadota</taxon>
        <taxon>Alphaproteobacteria</taxon>
        <taxon>Sphingomonadales</taxon>
        <taxon>Sphingomonadaceae</taxon>
        <taxon>Novosphingobium</taxon>
    </lineage>
</organism>
<feature type="region of interest" description="Disordered" evidence="4">
    <location>
        <begin position="101"/>
        <end position="136"/>
    </location>
</feature>
<evidence type="ECO:0000313" key="7">
    <source>
        <dbReference type="EMBL" id="MDE8651351.1"/>
    </source>
</evidence>
<evidence type="ECO:0000256" key="4">
    <source>
        <dbReference type="SAM" id="MobiDB-lite"/>
    </source>
</evidence>
<dbReference type="InterPro" id="IPR000792">
    <property type="entry name" value="Tscrpt_reg_LuxR_C"/>
</dbReference>
<dbReference type="RefSeq" id="WP_275227450.1">
    <property type="nucleotide sequence ID" value="NZ_JARESE010000015.1"/>
</dbReference>
<evidence type="ECO:0000313" key="8">
    <source>
        <dbReference type="Proteomes" id="UP001216253"/>
    </source>
</evidence>
<dbReference type="Pfam" id="PF00196">
    <property type="entry name" value="GerE"/>
    <property type="match status" value="1"/>
</dbReference>
<dbReference type="PRINTS" id="PR00038">
    <property type="entry name" value="HTHLUXR"/>
</dbReference>
<keyword evidence="5" id="KW-1133">Transmembrane helix</keyword>
<keyword evidence="3" id="KW-0804">Transcription</keyword>
<evidence type="ECO:0000256" key="5">
    <source>
        <dbReference type="SAM" id="Phobius"/>
    </source>
</evidence>
<keyword evidence="8" id="KW-1185">Reference proteome</keyword>
<evidence type="ECO:0000256" key="3">
    <source>
        <dbReference type="ARBA" id="ARBA00023163"/>
    </source>
</evidence>
<sequence>MPGDLTAIQSLGSLTDKQREVLDLLIEHKTSKEISRELGISPHTVDQRLDTVRAKLGARNRSEIAQIYRRLRLAETGAQAGEPAGEAISERLTHEKTHMAPPAFFANGSDRNDEDLPPQDQGEPDRADPGTDAETVRDYRVVPELFDGEYGTQARLLAIVLIAAAFLVTALTGFSIVKSVSDALQG</sequence>
<name>A0ABT5WMS8_9SPHN</name>